<accession>A0A091F183</accession>
<evidence type="ECO:0000313" key="2">
    <source>
        <dbReference type="Proteomes" id="UP000052976"/>
    </source>
</evidence>
<dbReference type="Proteomes" id="UP000052976">
    <property type="component" value="Unassembled WGS sequence"/>
</dbReference>
<dbReference type="Gene3D" id="1.10.287.210">
    <property type="match status" value="1"/>
</dbReference>
<dbReference type="EMBL" id="KK719285">
    <property type="protein sequence ID" value="KFO62572.1"/>
    <property type="molecule type" value="Genomic_DNA"/>
</dbReference>
<dbReference type="AlphaFoldDB" id="A0A091F183"/>
<proteinExistence type="predicted"/>
<dbReference type="SUPFAM" id="SSF58069">
    <property type="entry name" value="Virus ectodomain"/>
    <property type="match status" value="1"/>
</dbReference>
<protein>
    <submittedName>
        <fullName evidence="1">Uncharacterized protein</fullName>
    </submittedName>
</protein>
<keyword evidence="2" id="KW-1185">Reference proteome</keyword>
<organism evidence="1 2">
    <name type="scientific">Corvus brachyrhynchos</name>
    <name type="common">American crow</name>
    <dbReference type="NCBI Taxonomy" id="85066"/>
    <lineage>
        <taxon>Eukaryota</taxon>
        <taxon>Metazoa</taxon>
        <taxon>Chordata</taxon>
        <taxon>Craniata</taxon>
        <taxon>Vertebrata</taxon>
        <taxon>Euteleostomi</taxon>
        <taxon>Archelosauria</taxon>
        <taxon>Archosauria</taxon>
        <taxon>Dinosauria</taxon>
        <taxon>Saurischia</taxon>
        <taxon>Theropoda</taxon>
        <taxon>Coelurosauria</taxon>
        <taxon>Aves</taxon>
        <taxon>Neognathae</taxon>
        <taxon>Neoaves</taxon>
        <taxon>Telluraves</taxon>
        <taxon>Australaves</taxon>
        <taxon>Passeriformes</taxon>
        <taxon>Corvoidea</taxon>
        <taxon>Corvidae</taxon>
        <taxon>Corvus</taxon>
    </lineage>
</organism>
<sequence length="34" mass="3730">ATLDYLLLVHGHGCEDFEGLCCMNLSDHSASIHK</sequence>
<name>A0A091F183_CORBR</name>
<feature type="non-terminal residue" evidence="1">
    <location>
        <position position="1"/>
    </location>
</feature>
<reference evidence="1 2" key="1">
    <citation type="submission" date="2014-04" db="EMBL/GenBank/DDBJ databases">
        <title>Genome evolution of avian class.</title>
        <authorList>
            <person name="Zhang G."/>
            <person name="Li C."/>
        </authorList>
    </citation>
    <scope>NUCLEOTIDE SEQUENCE [LARGE SCALE GENOMIC DNA]</scope>
    <source>
        <strain evidence="1">BGI_N302</strain>
    </source>
</reference>
<evidence type="ECO:0000313" key="1">
    <source>
        <dbReference type="EMBL" id="KFO62572.1"/>
    </source>
</evidence>
<gene>
    <name evidence="1" type="ORF">N302_02382</name>
</gene>
<feature type="non-terminal residue" evidence="1">
    <location>
        <position position="34"/>
    </location>
</feature>